<reference evidence="1" key="1">
    <citation type="submission" date="2014-12" db="EMBL/GenBank/DDBJ databases">
        <title>The draft genome of the Tatumella morbirosei type strain, LMG23360T isolated from pineapple rot.</title>
        <authorList>
            <person name="Smits T.H."/>
            <person name="Palmer M."/>
            <person name="Venter S.N."/>
            <person name="Duffy B."/>
            <person name="Steenkamp E.T."/>
            <person name="Chan W.Y."/>
            <person name="Coutinho T.A."/>
            <person name="Coetzee M.P."/>
            <person name="De Maayer P."/>
        </authorList>
    </citation>
    <scope>NUCLEOTIDE SEQUENCE [LARGE SCALE GENOMIC DNA]</scope>
    <source>
        <strain evidence="1">LMG 23360</strain>
    </source>
</reference>
<dbReference type="Proteomes" id="UP000029577">
    <property type="component" value="Unassembled WGS sequence"/>
</dbReference>
<protein>
    <recommendedName>
        <fullName evidence="3">CD-NTase associated protein 4-like DNA endonuclease domain-containing protein</fullName>
    </recommendedName>
</protein>
<dbReference type="RefSeq" id="WP_038017052.1">
    <property type="nucleotide sequence ID" value="NZ_JPKR02000001.1"/>
</dbReference>
<evidence type="ECO:0008006" key="3">
    <source>
        <dbReference type="Google" id="ProtNLM"/>
    </source>
</evidence>
<name>A0A095VPW9_9GAMM</name>
<keyword evidence="2" id="KW-1185">Reference proteome</keyword>
<dbReference type="OrthoDB" id="8403777at2"/>
<proteinExistence type="predicted"/>
<comment type="caution">
    <text evidence="1">The sequence shown here is derived from an EMBL/GenBank/DDBJ whole genome shotgun (WGS) entry which is preliminary data.</text>
</comment>
<evidence type="ECO:0000313" key="1">
    <source>
        <dbReference type="EMBL" id="KGD76675.1"/>
    </source>
</evidence>
<dbReference type="EMBL" id="JPKR02000001">
    <property type="protein sequence ID" value="KGD76675.1"/>
    <property type="molecule type" value="Genomic_DNA"/>
</dbReference>
<gene>
    <name evidence="1" type="ORF">HA49_04045</name>
</gene>
<dbReference type="AlphaFoldDB" id="A0A095VPW9"/>
<evidence type="ECO:0000313" key="2">
    <source>
        <dbReference type="Proteomes" id="UP000029577"/>
    </source>
</evidence>
<dbReference type="eggNOG" id="ENOG50305A1">
    <property type="taxonomic scope" value="Bacteria"/>
</dbReference>
<sequence length="392" mass="45446">MGRSADYTIQGFLYQFNMTLCELLKAADEAEITIEGIVEDIEVATFSGTKAIQCKYHETQSKYSISILYDPLLQMMKHFKSNPTAKIKYHLFAHFPNSPTVTITDVELKSALNSSNQNLKTLIADAKGVDIKKFLDVFSITITPKYDDLMEQNTKLLIDLGFSKSEVEALFYPNAIQIIGDRSIKHDESLRKITKKFFLEELRRIRSTAISQWTLALKTRQKVLDSRRKQLKENLSLNARLRFLVVFPELLEEFDNQIVLFIKSFIDKYHFKQAHTHTPIFILDVSQSEFDDIAERLYSKDVIPNIGRHVKSFSEKKFFSEPIVTRDKKEFVLRFIRWDDYKNLHPKVKADDFFVIGDGDVTELDLRDVNLEALGAEKFDEIKYMMGISNGY</sequence>
<organism evidence="1 2">
    <name type="scientific">Tatumella morbirosei</name>
    <dbReference type="NCBI Taxonomy" id="642227"/>
    <lineage>
        <taxon>Bacteria</taxon>
        <taxon>Pseudomonadati</taxon>
        <taxon>Pseudomonadota</taxon>
        <taxon>Gammaproteobacteria</taxon>
        <taxon>Enterobacterales</taxon>
        <taxon>Erwiniaceae</taxon>
        <taxon>Tatumella</taxon>
    </lineage>
</organism>
<accession>A0A095VPW9</accession>